<evidence type="ECO:0000259" key="8">
    <source>
        <dbReference type="Pfam" id="PF08263"/>
    </source>
</evidence>
<evidence type="ECO:0000256" key="4">
    <source>
        <dbReference type="ARBA" id="ARBA00022737"/>
    </source>
</evidence>
<keyword evidence="5" id="KW-1133">Transmembrane helix</keyword>
<feature type="signal peptide" evidence="7">
    <location>
        <begin position="1"/>
        <end position="17"/>
    </location>
</feature>
<dbReference type="Pfam" id="PF13855">
    <property type="entry name" value="LRR_8"/>
    <property type="match status" value="1"/>
</dbReference>
<feature type="domain" description="Leucine-rich repeat-containing N-terminal plant-type" evidence="8">
    <location>
        <begin position="418"/>
        <end position="459"/>
    </location>
</feature>
<dbReference type="SMART" id="SM00369">
    <property type="entry name" value="LRR_TYP"/>
    <property type="match status" value="8"/>
</dbReference>
<dbReference type="InterPro" id="IPR001611">
    <property type="entry name" value="Leu-rich_rpt"/>
</dbReference>
<dbReference type="PRINTS" id="PR00019">
    <property type="entry name" value="LEURICHRPT"/>
</dbReference>
<protein>
    <recommendedName>
        <fullName evidence="8">Leucine-rich repeat-containing N-terminal plant-type domain-containing protein</fullName>
    </recommendedName>
</protein>
<comment type="subcellular location">
    <subcellularLocation>
        <location evidence="1">Membrane</location>
        <topology evidence="1">Single-pass membrane protein</topology>
    </subcellularLocation>
</comment>
<dbReference type="PROSITE" id="PS51450">
    <property type="entry name" value="LRR"/>
    <property type="match status" value="3"/>
</dbReference>
<keyword evidence="4" id="KW-0677">Repeat</keyword>
<name>A0A484MD78_9ASTE</name>
<evidence type="ECO:0000256" key="6">
    <source>
        <dbReference type="ARBA" id="ARBA00023136"/>
    </source>
</evidence>
<dbReference type="GO" id="GO:0006952">
    <property type="term" value="P:defense response"/>
    <property type="evidence" value="ECO:0007669"/>
    <property type="project" value="UniProtKB-ARBA"/>
</dbReference>
<evidence type="ECO:0000256" key="2">
    <source>
        <dbReference type="ARBA" id="ARBA00022614"/>
    </source>
</evidence>
<dbReference type="InterPro" id="IPR013210">
    <property type="entry name" value="LRR_N_plant-typ"/>
</dbReference>
<dbReference type="InterPro" id="IPR032675">
    <property type="entry name" value="LRR_dom_sf"/>
</dbReference>
<evidence type="ECO:0000256" key="3">
    <source>
        <dbReference type="ARBA" id="ARBA00022692"/>
    </source>
</evidence>
<dbReference type="SMART" id="SM00365">
    <property type="entry name" value="LRR_SD22"/>
    <property type="match status" value="5"/>
</dbReference>
<keyword evidence="3" id="KW-0812">Transmembrane</keyword>
<organism evidence="9 10">
    <name type="scientific">Cuscuta campestris</name>
    <dbReference type="NCBI Taxonomy" id="132261"/>
    <lineage>
        <taxon>Eukaryota</taxon>
        <taxon>Viridiplantae</taxon>
        <taxon>Streptophyta</taxon>
        <taxon>Embryophyta</taxon>
        <taxon>Tracheophyta</taxon>
        <taxon>Spermatophyta</taxon>
        <taxon>Magnoliopsida</taxon>
        <taxon>eudicotyledons</taxon>
        <taxon>Gunneridae</taxon>
        <taxon>Pentapetalae</taxon>
        <taxon>asterids</taxon>
        <taxon>lamiids</taxon>
        <taxon>Solanales</taxon>
        <taxon>Convolvulaceae</taxon>
        <taxon>Cuscuteae</taxon>
        <taxon>Cuscuta</taxon>
        <taxon>Cuscuta subgen. Grammica</taxon>
        <taxon>Cuscuta sect. Cleistogrammica</taxon>
    </lineage>
</organism>
<dbReference type="Proteomes" id="UP000595140">
    <property type="component" value="Unassembled WGS sequence"/>
</dbReference>
<evidence type="ECO:0000313" key="10">
    <source>
        <dbReference type="Proteomes" id="UP000595140"/>
    </source>
</evidence>
<dbReference type="OrthoDB" id="1303056at2759"/>
<dbReference type="EMBL" id="OOIL02003188">
    <property type="protein sequence ID" value="VFQ86489.1"/>
    <property type="molecule type" value="Genomic_DNA"/>
</dbReference>
<dbReference type="InterPro" id="IPR003591">
    <property type="entry name" value="Leu-rich_rpt_typical-subtyp"/>
</dbReference>
<keyword evidence="6" id="KW-0472">Membrane</keyword>
<proteinExistence type="predicted"/>
<dbReference type="FunFam" id="3.80.10.10:FF:000095">
    <property type="entry name" value="LRR receptor-like serine/threonine-protein kinase GSO1"/>
    <property type="match status" value="1"/>
</dbReference>
<dbReference type="InterPro" id="IPR050994">
    <property type="entry name" value="At_inactive_RLKs"/>
</dbReference>
<dbReference type="Pfam" id="PF00560">
    <property type="entry name" value="LRR_1"/>
    <property type="match status" value="6"/>
</dbReference>
<dbReference type="GO" id="GO:0051707">
    <property type="term" value="P:response to other organism"/>
    <property type="evidence" value="ECO:0007669"/>
    <property type="project" value="UniProtKB-ARBA"/>
</dbReference>
<keyword evidence="10" id="KW-1185">Reference proteome</keyword>
<dbReference type="SUPFAM" id="SSF52058">
    <property type="entry name" value="L domain-like"/>
    <property type="match status" value="2"/>
</dbReference>
<dbReference type="Pfam" id="PF08263">
    <property type="entry name" value="LRRNT_2"/>
    <property type="match status" value="2"/>
</dbReference>
<gene>
    <name evidence="9" type="ORF">CCAM_LOCUS28265</name>
</gene>
<accession>A0A484MD78</accession>
<keyword evidence="2" id="KW-0433">Leucine-rich repeat</keyword>
<evidence type="ECO:0000256" key="1">
    <source>
        <dbReference type="ARBA" id="ARBA00004167"/>
    </source>
</evidence>
<evidence type="ECO:0000313" key="9">
    <source>
        <dbReference type="EMBL" id="VFQ86489.1"/>
    </source>
</evidence>
<dbReference type="AlphaFoldDB" id="A0A484MD78"/>
<dbReference type="GO" id="GO:0016020">
    <property type="term" value="C:membrane"/>
    <property type="evidence" value="ECO:0007669"/>
    <property type="project" value="UniProtKB-SubCell"/>
</dbReference>
<dbReference type="FunFam" id="3.80.10.10:FF:001678">
    <property type="entry name" value="Calmodulin-binding receptor kinase CaMRLK"/>
    <property type="match status" value="1"/>
</dbReference>
<sequence>MASTWLVLLFAAAAAAGFITVAAVNGTDDNPSSPDSSAMKMLKDSLVFPPGSPLLSTWNNQPDPCRWKGVWCDGDNRVWKIDIGNYGLDGTLPAAGLGELPYLNEFSAGRNNFTSNSFASGLFRISSNLVNVSLDFNTFLEPWKIPESLAAARNLTSFSAAGCNVNGDLSILKGMPRLKHVRLHLNQISGEIPDLSALTSLREFTASNNSLAGPVPETLGNITSLQDLSLANNYLTGAIPPAITRLTNLLRLDLSYNRLAGEIPDMSGLVSLKEFIAGYNGLSGPVPETLGNITTLQEVSLVFNNLTGTIPPAIARLTNLLRLDLSYNKLSGEIPDLSGLRSLQVFYVYSNQFTGRVPESLADIPTLQDVRLAYNSLKGNIPPEITRLTGLLRLDLSYNYQICVFTTVAADDGPACLDNAAMQNLKASLVFPTTGSSVDIGLESWNKTNACEWNGIFCDVVGQVWKVNIEGFYLGGTLTAAGLGSLPSLREFYAKGSQFTSLPSDLFANLTKLEVVSLDDNTYLSPWNIPESLTAARNLWSFSAANSNMQGTLPEFLTEKNFPALRFLDLSDHSLSGPIPSQLPATLETLRLRAQYQGHHLSGKIPDLSRFSSLKELDLNYNDLTGPIPAIIPSSLQVLRMAYNKLAGEIPDLSSLTSLQEVRLEGNTLTGAIPPITNSLTNLSTLDLSRNQIPGEIPNLSPLASLKNLYMNGNRLTGPVPELLVNLTLLEYGSLAGNSLMGTIPRNITHLTHLSQLDLSNNQLSGCVPPMAHDEHGEEVIETVGNTGITGTCLP</sequence>
<evidence type="ECO:0000256" key="5">
    <source>
        <dbReference type="ARBA" id="ARBA00022989"/>
    </source>
</evidence>
<reference evidence="9 10" key="1">
    <citation type="submission" date="2018-04" db="EMBL/GenBank/DDBJ databases">
        <authorList>
            <person name="Vogel A."/>
        </authorList>
    </citation>
    <scope>NUCLEOTIDE SEQUENCE [LARGE SCALE GENOMIC DNA]</scope>
</reference>
<evidence type="ECO:0000256" key="7">
    <source>
        <dbReference type="SAM" id="SignalP"/>
    </source>
</evidence>
<keyword evidence="7" id="KW-0732">Signal</keyword>
<feature type="domain" description="Leucine-rich repeat-containing N-terminal plant-type" evidence="8">
    <location>
        <begin position="33"/>
        <end position="73"/>
    </location>
</feature>
<feature type="chain" id="PRO_5019736800" description="Leucine-rich repeat-containing N-terminal plant-type domain-containing protein" evidence="7">
    <location>
        <begin position="18"/>
        <end position="795"/>
    </location>
</feature>
<dbReference type="Gene3D" id="3.80.10.10">
    <property type="entry name" value="Ribonuclease Inhibitor"/>
    <property type="match status" value="4"/>
</dbReference>
<dbReference type="PANTHER" id="PTHR48010:SF58">
    <property type="entry name" value="RECEPTOR PROTEIN KINASE-LIKE PROTEIN ZAR1"/>
    <property type="match status" value="1"/>
</dbReference>
<dbReference type="PANTHER" id="PTHR48010">
    <property type="entry name" value="OS05G0588300 PROTEIN"/>
    <property type="match status" value="1"/>
</dbReference>